<evidence type="ECO:0000313" key="3">
    <source>
        <dbReference type="Proteomes" id="UP000543642"/>
    </source>
</evidence>
<reference evidence="2 3" key="1">
    <citation type="submission" date="2020-08" db="EMBL/GenBank/DDBJ databases">
        <title>Genomic Encyclopedia of Type Strains, Phase IV (KMG-IV): sequencing the most valuable type-strain genomes for metagenomic binning, comparative biology and taxonomic classification.</title>
        <authorList>
            <person name="Goeker M."/>
        </authorList>
    </citation>
    <scope>NUCLEOTIDE SEQUENCE [LARGE SCALE GENOMIC DNA]</scope>
    <source>
        <strain evidence="2 3">DSM 106146</strain>
    </source>
</reference>
<dbReference type="Proteomes" id="UP000543642">
    <property type="component" value="Unassembled WGS sequence"/>
</dbReference>
<gene>
    <name evidence="2" type="ORF">HNP82_002627</name>
</gene>
<evidence type="ECO:0000313" key="2">
    <source>
        <dbReference type="EMBL" id="MBB5265481.1"/>
    </source>
</evidence>
<comment type="caution">
    <text evidence="2">The sequence shown here is derived from an EMBL/GenBank/DDBJ whole genome shotgun (WGS) entry which is preliminary data.</text>
</comment>
<evidence type="ECO:0000256" key="1">
    <source>
        <dbReference type="SAM" id="Coils"/>
    </source>
</evidence>
<dbReference type="EMBL" id="JACHFW010000011">
    <property type="protein sequence ID" value="MBB5265481.1"/>
    <property type="molecule type" value="Genomic_DNA"/>
</dbReference>
<sequence length="85" mass="10294">MLAENNNTFKEVEYSMKNLSQNEDVIDICHMGEYDRQIREFIERKREREWQKEKEELLSENRGLEGEILRLKAQLAQYKKSEQKG</sequence>
<protein>
    <submittedName>
        <fullName evidence="2">Uncharacterized protein</fullName>
    </submittedName>
</protein>
<feature type="coiled-coil region" evidence="1">
    <location>
        <begin position="47"/>
        <end position="81"/>
    </location>
</feature>
<keyword evidence="1" id="KW-0175">Coiled coil</keyword>
<name>A0A7W8M6L4_9FIRM</name>
<keyword evidence="3" id="KW-1185">Reference proteome</keyword>
<dbReference type="RefSeq" id="WP_183775386.1">
    <property type="nucleotide sequence ID" value="NZ_JACHFW010000011.1"/>
</dbReference>
<organism evidence="2 3">
    <name type="scientific">Catenibacillus scindens</name>
    <dbReference type="NCBI Taxonomy" id="673271"/>
    <lineage>
        <taxon>Bacteria</taxon>
        <taxon>Bacillati</taxon>
        <taxon>Bacillota</taxon>
        <taxon>Clostridia</taxon>
        <taxon>Lachnospirales</taxon>
        <taxon>Lachnospiraceae</taxon>
        <taxon>Catenibacillus</taxon>
    </lineage>
</organism>
<dbReference type="AlphaFoldDB" id="A0A7W8M6L4"/>
<proteinExistence type="predicted"/>
<accession>A0A7W8M6L4</accession>